<evidence type="ECO:0000256" key="2">
    <source>
        <dbReference type="SAM" id="Phobius"/>
    </source>
</evidence>
<feature type="transmembrane region" description="Helical" evidence="2">
    <location>
        <begin position="120"/>
        <end position="138"/>
    </location>
</feature>
<keyword evidence="4" id="KW-1185">Reference proteome</keyword>
<keyword evidence="2" id="KW-0472">Membrane</keyword>
<gene>
    <name evidence="3" type="ORF">HGB44_21580</name>
</gene>
<keyword evidence="2" id="KW-1133">Transmembrane helix</keyword>
<dbReference type="EMBL" id="JAAXPG010000022">
    <property type="protein sequence ID" value="NKZ00241.1"/>
    <property type="molecule type" value="Genomic_DNA"/>
</dbReference>
<evidence type="ECO:0000256" key="1">
    <source>
        <dbReference type="SAM" id="MobiDB-lite"/>
    </source>
</evidence>
<sequence length="241" mass="25510">MTEIGSERPVNTTRLWYGGMATAVVAALVIFAGALVFRGVFGVPVLAPESAGALGDASTVAYALMAAVAALLATGLMHMLLLSAPRAMKFFGWILGLITAIAAVAPFSEPVDTSSQVSTAVINLVTGVAIITLLRSVGRASTLSSRAPGDGRTAYTAQEATVRPVGEPAPEPRDETQPVDPREPARSPREEPVLRHEGILPDVKQGEYHRNQIRAQEMDAEAEQANRERHDRQAPGDQHAG</sequence>
<dbReference type="InterPro" id="IPR045713">
    <property type="entry name" value="DUF6069"/>
</dbReference>
<dbReference type="RefSeq" id="WP_061079937.1">
    <property type="nucleotide sequence ID" value="NZ_JAAXPG010000022.1"/>
</dbReference>
<proteinExistence type="predicted"/>
<protein>
    <submittedName>
        <fullName evidence="3">Uncharacterized protein</fullName>
    </submittedName>
</protein>
<feature type="transmembrane region" description="Helical" evidence="2">
    <location>
        <begin position="15"/>
        <end position="41"/>
    </location>
</feature>
<dbReference type="Proteomes" id="UP000553209">
    <property type="component" value="Unassembled WGS sequence"/>
</dbReference>
<reference evidence="3 4" key="1">
    <citation type="submission" date="2020-04" db="EMBL/GenBank/DDBJ databases">
        <title>MicrobeNet Type strains.</title>
        <authorList>
            <person name="Nicholson A.C."/>
        </authorList>
    </citation>
    <scope>NUCLEOTIDE SEQUENCE [LARGE SCALE GENOMIC DNA]</scope>
    <source>
        <strain evidence="3 4">ATCC 23612</strain>
    </source>
</reference>
<dbReference type="Pfam" id="PF19545">
    <property type="entry name" value="DUF6069"/>
    <property type="match status" value="1"/>
</dbReference>
<organism evidence="3 4">
    <name type="scientific">Nocardiopsis alborubida</name>
    <dbReference type="NCBI Taxonomy" id="146802"/>
    <lineage>
        <taxon>Bacteria</taxon>
        <taxon>Bacillati</taxon>
        <taxon>Actinomycetota</taxon>
        <taxon>Actinomycetes</taxon>
        <taxon>Streptosporangiales</taxon>
        <taxon>Nocardiopsidaceae</taxon>
        <taxon>Nocardiopsis</taxon>
    </lineage>
</organism>
<evidence type="ECO:0000313" key="3">
    <source>
        <dbReference type="EMBL" id="NKZ00241.1"/>
    </source>
</evidence>
<feature type="transmembrane region" description="Helical" evidence="2">
    <location>
        <begin position="90"/>
        <end position="108"/>
    </location>
</feature>
<keyword evidence="2" id="KW-0812">Transmembrane</keyword>
<comment type="caution">
    <text evidence="3">The sequence shown here is derived from an EMBL/GenBank/DDBJ whole genome shotgun (WGS) entry which is preliminary data.</text>
</comment>
<name>A0A7X6RRQ9_9ACTN</name>
<accession>A0A7X6RRQ9</accession>
<dbReference type="AlphaFoldDB" id="A0A7X6RRQ9"/>
<evidence type="ECO:0000313" key="4">
    <source>
        <dbReference type="Proteomes" id="UP000553209"/>
    </source>
</evidence>
<feature type="transmembrane region" description="Helical" evidence="2">
    <location>
        <begin position="61"/>
        <end position="83"/>
    </location>
</feature>
<feature type="compositionally biased region" description="Basic and acidic residues" evidence="1">
    <location>
        <begin position="170"/>
        <end position="210"/>
    </location>
</feature>
<feature type="compositionally biased region" description="Basic and acidic residues" evidence="1">
    <location>
        <begin position="224"/>
        <end position="241"/>
    </location>
</feature>
<feature type="region of interest" description="Disordered" evidence="1">
    <location>
        <begin position="142"/>
        <end position="241"/>
    </location>
</feature>